<evidence type="ECO:0000313" key="11">
    <source>
        <dbReference type="WBParaSite" id="TCONS_00009696.p1"/>
    </source>
</evidence>
<dbReference type="GO" id="GO:0060261">
    <property type="term" value="P:positive regulation of transcription initiation by RNA polymerase II"/>
    <property type="evidence" value="ECO:0007669"/>
    <property type="project" value="InterPro"/>
</dbReference>
<evidence type="ECO:0000256" key="6">
    <source>
        <dbReference type="ARBA" id="ARBA00023242"/>
    </source>
</evidence>
<dbReference type="STRING" id="6248.A0A0K0EEH6"/>
<dbReference type="Gene3D" id="2.30.31.10">
    <property type="entry name" value="Transcriptional Coactivator Pc4, Chain A"/>
    <property type="match status" value="1"/>
</dbReference>
<evidence type="ECO:0000256" key="1">
    <source>
        <dbReference type="ARBA" id="ARBA00004123"/>
    </source>
</evidence>
<sequence length="122" mass="14090">MSETDDSFAPPEDRNPKKEKKRNKRKENEENDEKVSLKKKQKMEGKEDTNSDEASFIVGKDGVKMYSLGNERYVSRSGFKGKEYINIREYYKADGELKPGKKGISLTIEQFENLKKVMACLL</sequence>
<keyword evidence="4" id="KW-0238">DNA-binding</keyword>
<proteinExistence type="inferred from homology"/>
<dbReference type="AlphaFoldDB" id="A0A0K0EEH6"/>
<feature type="domain" description="Transcriptional coactivator p15 (PC4) C-terminal" evidence="8">
    <location>
        <begin position="67"/>
        <end position="116"/>
    </location>
</feature>
<dbReference type="InterPro" id="IPR009044">
    <property type="entry name" value="ssDNA-bd_transcriptional_reg"/>
</dbReference>
<evidence type="ECO:0000256" key="4">
    <source>
        <dbReference type="ARBA" id="ARBA00023125"/>
    </source>
</evidence>
<evidence type="ECO:0000256" key="7">
    <source>
        <dbReference type="SAM" id="MobiDB-lite"/>
    </source>
</evidence>
<keyword evidence="9" id="KW-1185">Reference proteome</keyword>
<evidence type="ECO:0000313" key="9">
    <source>
        <dbReference type="Proteomes" id="UP000035681"/>
    </source>
</evidence>
<dbReference type="Pfam" id="PF02229">
    <property type="entry name" value="PC4"/>
    <property type="match status" value="1"/>
</dbReference>
<reference evidence="10" key="1">
    <citation type="submission" date="2015-08" db="UniProtKB">
        <authorList>
            <consortium name="WormBaseParasite"/>
        </authorList>
    </citation>
    <scope>IDENTIFICATION</scope>
</reference>
<dbReference type="Proteomes" id="UP000035681">
    <property type="component" value="Unplaced"/>
</dbReference>
<accession>A0A0K0EEH6</accession>
<feature type="region of interest" description="Disordered" evidence="7">
    <location>
        <begin position="1"/>
        <end position="53"/>
    </location>
</feature>
<evidence type="ECO:0000256" key="3">
    <source>
        <dbReference type="ARBA" id="ARBA00023015"/>
    </source>
</evidence>
<dbReference type="InterPro" id="IPR003173">
    <property type="entry name" value="PC4_C"/>
</dbReference>
<keyword evidence="6" id="KW-0539">Nucleus</keyword>
<comment type="similarity">
    <text evidence="2">Belongs to the transcriptional coactivator PC4 family.</text>
</comment>
<evidence type="ECO:0000256" key="2">
    <source>
        <dbReference type="ARBA" id="ARBA00009001"/>
    </source>
</evidence>
<dbReference type="SUPFAM" id="SSF54447">
    <property type="entry name" value="ssDNA-binding transcriptional regulator domain"/>
    <property type="match status" value="1"/>
</dbReference>
<dbReference type="GO" id="GO:0003713">
    <property type="term" value="F:transcription coactivator activity"/>
    <property type="evidence" value="ECO:0007669"/>
    <property type="project" value="InterPro"/>
</dbReference>
<protein>
    <submittedName>
        <fullName evidence="10 11">PC4 domain-containing protein</fullName>
    </submittedName>
</protein>
<evidence type="ECO:0000313" key="10">
    <source>
        <dbReference type="WBParaSite" id="SSTP_0000788700.1"/>
    </source>
</evidence>
<keyword evidence="3" id="KW-0805">Transcription regulation</keyword>
<keyword evidence="5" id="KW-0804">Transcription</keyword>
<dbReference type="InterPro" id="IPR045125">
    <property type="entry name" value="Sub1/Tcp4-like"/>
</dbReference>
<organism evidence="10">
    <name type="scientific">Strongyloides stercoralis</name>
    <name type="common">Threadworm</name>
    <dbReference type="NCBI Taxonomy" id="6248"/>
    <lineage>
        <taxon>Eukaryota</taxon>
        <taxon>Metazoa</taxon>
        <taxon>Ecdysozoa</taxon>
        <taxon>Nematoda</taxon>
        <taxon>Chromadorea</taxon>
        <taxon>Rhabditida</taxon>
        <taxon>Tylenchina</taxon>
        <taxon>Panagrolaimomorpha</taxon>
        <taxon>Strongyloidoidea</taxon>
        <taxon>Strongyloididae</taxon>
        <taxon>Strongyloides</taxon>
    </lineage>
</organism>
<name>A0A0K0EEH6_STRER</name>
<dbReference type="WBParaSite" id="SSTP_0000788700.1">
    <property type="protein sequence ID" value="SSTP_0000788700.1"/>
    <property type="gene ID" value="SSTP_0000788700"/>
</dbReference>
<evidence type="ECO:0000256" key="5">
    <source>
        <dbReference type="ARBA" id="ARBA00023163"/>
    </source>
</evidence>
<evidence type="ECO:0000259" key="8">
    <source>
        <dbReference type="Pfam" id="PF02229"/>
    </source>
</evidence>
<dbReference type="WBParaSite" id="TCONS_00009696.p1">
    <property type="protein sequence ID" value="TCONS_00009696.p1"/>
    <property type="gene ID" value="XLOC_007468"/>
</dbReference>
<dbReference type="PANTHER" id="PTHR13215">
    <property type="entry name" value="RNA POLYMERASE II TRANSCRIPTIONAL COACTIVATOR"/>
    <property type="match status" value="1"/>
</dbReference>
<dbReference type="GO" id="GO:0005634">
    <property type="term" value="C:nucleus"/>
    <property type="evidence" value="ECO:0007669"/>
    <property type="project" value="UniProtKB-SubCell"/>
</dbReference>
<comment type="subcellular location">
    <subcellularLocation>
        <location evidence="1">Nucleus</location>
    </subcellularLocation>
</comment>
<dbReference type="GO" id="GO:0003677">
    <property type="term" value="F:DNA binding"/>
    <property type="evidence" value="ECO:0007669"/>
    <property type="project" value="UniProtKB-KW"/>
</dbReference>